<keyword evidence="1" id="KW-0812">Transmembrane</keyword>
<feature type="transmembrane region" description="Helical" evidence="1">
    <location>
        <begin position="94"/>
        <end position="115"/>
    </location>
</feature>
<comment type="caution">
    <text evidence="2">The sequence shown here is derived from an EMBL/GenBank/DDBJ whole genome shotgun (WGS) entry which is preliminary data.</text>
</comment>
<evidence type="ECO:0000313" key="3">
    <source>
        <dbReference type="Proteomes" id="UP001081283"/>
    </source>
</evidence>
<dbReference type="Proteomes" id="UP001081283">
    <property type="component" value="Unassembled WGS sequence"/>
</dbReference>
<evidence type="ECO:0000313" key="2">
    <source>
        <dbReference type="EMBL" id="MCY0095970.1"/>
    </source>
</evidence>
<evidence type="ECO:0008006" key="4">
    <source>
        <dbReference type="Google" id="ProtNLM"/>
    </source>
</evidence>
<reference evidence="2" key="1">
    <citation type="submission" date="2022-10" db="EMBL/GenBank/DDBJ databases">
        <title>Hoeflea sp. J2-29, isolated from marine algae.</title>
        <authorList>
            <person name="Kristyanto S."/>
            <person name="Kim J.M."/>
            <person name="Jeon C.O."/>
        </authorList>
    </citation>
    <scope>NUCLEOTIDE SEQUENCE</scope>
    <source>
        <strain evidence="2">J2-29</strain>
    </source>
</reference>
<sequence>MGKTRAGWLGFMQADGTAYPAVTMAFTLLSVAGLWSASSYGYYALVNALGLESGYNDAPGLFAAYYLIWSGLAVLWFRRVLADSLVRHRILAHIRAMAPVMLGFAIFVAVILPTLPPVSVWRAPSDPPEFMFASGWYYLPKSTDILFQQVLVASMIFTASRLKFPMPVIAIGMGLMFGGFHILLALDGFTPLYVTRFTLAATLFGLVVPYLYLRMKHGFRWAYGLHWSFYALDAAITHFVLAVPRWAIP</sequence>
<keyword evidence="1" id="KW-1133">Transmembrane helix</keyword>
<accession>A0ABT3YJQ6</accession>
<feature type="transmembrane region" description="Helical" evidence="1">
    <location>
        <begin position="192"/>
        <end position="213"/>
    </location>
</feature>
<name>A0ABT3YJQ6_9HYPH</name>
<keyword evidence="1" id="KW-0472">Membrane</keyword>
<feature type="transmembrane region" description="Helical" evidence="1">
    <location>
        <begin position="63"/>
        <end position="82"/>
    </location>
</feature>
<feature type="transmembrane region" description="Helical" evidence="1">
    <location>
        <begin position="164"/>
        <end position="186"/>
    </location>
</feature>
<dbReference type="EMBL" id="JAOVZQ010000001">
    <property type="protein sequence ID" value="MCY0095970.1"/>
    <property type="molecule type" value="Genomic_DNA"/>
</dbReference>
<organism evidence="2 3">
    <name type="scientific">Hoeflea ulvae</name>
    <dbReference type="NCBI Taxonomy" id="2983764"/>
    <lineage>
        <taxon>Bacteria</taxon>
        <taxon>Pseudomonadati</taxon>
        <taxon>Pseudomonadota</taxon>
        <taxon>Alphaproteobacteria</taxon>
        <taxon>Hyphomicrobiales</taxon>
        <taxon>Rhizobiaceae</taxon>
        <taxon>Hoeflea</taxon>
    </lineage>
</organism>
<keyword evidence="3" id="KW-1185">Reference proteome</keyword>
<feature type="transmembrane region" description="Helical" evidence="1">
    <location>
        <begin position="225"/>
        <end position="248"/>
    </location>
</feature>
<gene>
    <name evidence="2" type="ORF">OEG82_18390</name>
</gene>
<feature type="transmembrane region" description="Helical" evidence="1">
    <location>
        <begin position="135"/>
        <end position="157"/>
    </location>
</feature>
<proteinExistence type="predicted"/>
<dbReference type="RefSeq" id="WP_267613828.1">
    <property type="nucleotide sequence ID" value="NZ_JAOVZQ010000001.1"/>
</dbReference>
<evidence type="ECO:0000256" key="1">
    <source>
        <dbReference type="SAM" id="Phobius"/>
    </source>
</evidence>
<feature type="transmembrane region" description="Helical" evidence="1">
    <location>
        <begin position="21"/>
        <end position="43"/>
    </location>
</feature>
<protein>
    <recommendedName>
        <fullName evidence="4">CPBP family intramembrane metalloprotease</fullName>
    </recommendedName>
</protein>